<comment type="caution">
    <text evidence="2">The sequence shown here is derived from an EMBL/GenBank/DDBJ whole genome shotgun (WGS) entry which is preliminary data.</text>
</comment>
<dbReference type="Pfam" id="PF13643">
    <property type="entry name" value="DUF4145"/>
    <property type="match status" value="1"/>
</dbReference>
<reference evidence="2 3" key="1">
    <citation type="submission" date="2018-02" db="EMBL/GenBank/DDBJ databases">
        <title>Comparative genomes isolates from brazilian mangrove.</title>
        <authorList>
            <person name="Araujo J.E."/>
            <person name="Taketani R.G."/>
            <person name="Silva M.C.P."/>
            <person name="Loureco M.V."/>
            <person name="Andreote F.D."/>
        </authorList>
    </citation>
    <scope>NUCLEOTIDE SEQUENCE [LARGE SCALE GENOMIC DNA]</scope>
    <source>
        <strain evidence="2 3">HEX-2 MGV</strain>
    </source>
</reference>
<proteinExistence type="predicted"/>
<name>A0A2S8FLV2_9BACT</name>
<sequence length="293" mass="32751">MINLRKTKCCVFVSAKLPTTSSSFVCGIETRKPRFGLFRKIFDRTFCPQSGSYCVRLGGWQNGQINVGANNWRIVVAEKQYSGSQKCGHCHNVAPMEILAKAVVDEVEEHSDEDGYRSGVFIERNTYKLFKCSSCSKTILTVEFYCSGMNPDDPDVSILYPQLNSSLVGLPEKVQKAYNSAQRVRRVDANSYAVQLRRTLEFICKDQQASGNTLAAKLRDLSNRNLIPDKLSEIAKHLKDFGNVGAHADDFDISEAEIPLLDSLARAVAEYIYTAPALAKQAEERFKKLKGDE</sequence>
<evidence type="ECO:0000259" key="1">
    <source>
        <dbReference type="Pfam" id="PF13643"/>
    </source>
</evidence>
<dbReference type="InterPro" id="IPR025285">
    <property type="entry name" value="DUF4145"/>
</dbReference>
<dbReference type="Proteomes" id="UP000240009">
    <property type="component" value="Unassembled WGS sequence"/>
</dbReference>
<organism evidence="2 3">
    <name type="scientific">Blastopirellula marina</name>
    <dbReference type="NCBI Taxonomy" id="124"/>
    <lineage>
        <taxon>Bacteria</taxon>
        <taxon>Pseudomonadati</taxon>
        <taxon>Planctomycetota</taxon>
        <taxon>Planctomycetia</taxon>
        <taxon>Pirellulales</taxon>
        <taxon>Pirellulaceae</taxon>
        <taxon>Blastopirellula</taxon>
    </lineage>
</organism>
<dbReference type="EMBL" id="PUIA01000035">
    <property type="protein sequence ID" value="PQO33168.1"/>
    <property type="molecule type" value="Genomic_DNA"/>
</dbReference>
<feature type="domain" description="DUF4145" evidence="1">
    <location>
        <begin position="179"/>
        <end position="256"/>
    </location>
</feature>
<accession>A0A2S8FLV2</accession>
<evidence type="ECO:0000313" key="3">
    <source>
        <dbReference type="Proteomes" id="UP000240009"/>
    </source>
</evidence>
<gene>
    <name evidence="2" type="ORF">C5Y96_09925</name>
</gene>
<dbReference type="AlphaFoldDB" id="A0A2S8FLV2"/>
<protein>
    <recommendedName>
        <fullName evidence="1">DUF4145 domain-containing protein</fullName>
    </recommendedName>
</protein>
<evidence type="ECO:0000313" key="2">
    <source>
        <dbReference type="EMBL" id="PQO33168.1"/>
    </source>
</evidence>